<reference evidence="1" key="1">
    <citation type="submission" date="2020-05" db="EMBL/GenBank/DDBJ databases">
        <authorList>
            <person name="Chiriac C."/>
            <person name="Salcher M."/>
            <person name="Ghai R."/>
            <person name="Kavagutti S V."/>
        </authorList>
    </citation>
    <scope>NUCLEOTIDE SEQUENCE</scope>
</reference>
<dbReference type="Pfam" id="PF01547">
    <property type="entry name" value="SBP_bac_1"/>
    <property type="match status" value="1"/>
</dbReference>
<dbReference type="InterPro" id="IPR006059">
    <property type="entry name" value="SBP"/>
</dbReference>
<protein>
    <submittedName>
        <fullName evidence="1">Unannotated protein</fullName>
    </submittedName>
</protein>
<accession>A0A6J6JLI4</accession>
<dbReference type="SUPFAM" id="SSF53850">
    <property type="entry name" value="Periplasmic binding protein-like II"/>
    <property type="match status" value="1"/>
</dbReference>
<evidence type="ECO:0000313" key="1">
    <source>
        <dbReference type="EMBL" id="CAB4637214.1"/>
    </source>
</evidence>
<dbReference type="InterPro" id="IPR050490">
    <property type="entry name" value="Bact_solute-bd_prot1"/>
</dbReference>
<dbReference type="PANTHER" id="PTHR43649:SF12">
    <property type="entry name" value="DIACETYLCHITOBIOSE BINDING PROTEIN DASA"/>
    <property type="match status" value="1"/>
</dbReference>
<dbReference type="Gene3D" id="3.40.190.10">
    <property type="entry name" value="Periplasmic binding protein-like II"/>
    <property type="match status" value="2"/>
</dbReference>
<name>A0A6J6JLI4_9ZZZZ</name>
<dbReference type="AlphaFoldDB" id="A0A6J6JLI4"/>
<proteinExistence type="predicted"/>
<dbReference type="EMBL" id="CAEZVZ010000010">
    <property type="protein sequence ID" value="CAB4637214.1"/>
    <property type="molecule type" value="Genomic_DNA"/>
</dbReference>
<dbReference type="PANTHER" id="PTHR43649">
    <property type="entry name" value="ARABINOSE-BINDING PROTEIN-RELATED"/>
    <property type="match status" value="1"/>
</dbReference>
<organism evidence="1">
    <name type="scientific">freshwater metagenome</name>
    <dbReference type="NCBI Taxonomy" id="449393"/>
    <lineage>
        <taxon>unclassified sequences</taxon>
        <taxon>metagenomes</taxon>
        <taxon>ecological metagenomes</taxon>
    </lineage>
</organism>
<gene>
    <name evidence="1" type="ORF">UFOPK2162_00143</name>
</gene>
<sequence>MKISQRRVRGLVAAAVAASVIAGPVIASMPAQAASELTFWSWRTEDKAFYEEQLGIFKEKTGISVKFTPYVNTEYNAILSTALTAGSGPDVMQVRPYGGMANLSDAGNFLALTAADVPALRRMSPGVLAGVQGYTVKKQFGLPYATSVIGVMYNPDLLKEAGVKALPSTWDSFLRVLQQIKSKGIIPLGNASGNAPSLEQMHAGIGPTFYGGTQFFNDVVKGTRTFTDKNYVASLQAVKDLVPFMPANPAGVDYNTARGLFANEKAAFYIGGNYEISYFRSLNPSLNVAWMPAPAAAPGAKRFVTTWADGGFGINAKTKAKPEAIKLLNFLASKEFNQAAADQLGWIPTAPYIKITDPAIAKMSKSLASQGTPFLNVVGFRFGTPTSSAILQPGFQKLTAGTTTAAELAKDVQAAVATWYAPQKGKS</sequence>